<dbReference type="SUPFAM" id="SSF53335">
    <property type="entry name" value="S-adenosyl-L-methionine-dependent methyltransferases"/>
    <property type="match status" value="1"/>
</dbReference>
<dbReference type="InterPro" id="IPR051052">
    <property type="entry name" value="Diverse_substrate_MTase"/>
</dbReference>
<sequence length="276" mass="30828">MVQGDSVHKIAQTGFGNGTNELYDRARPSYPSDALKYIRQEVAASGSLDIVEVGSGTGIFTRAILAHPDWATAVGKITAVEPSEGMRGIFNNSVQDERVSCQNGSFENTGVTNHSADLVIVAQAFHWCRDYDAAAAEFSRILKPGGIVALIWNLEDRESAPWVAQVRDLIEQFEQGTPQFRLDLWRALFRTKSFESLFHPHKERSWLYPLVGSLDIVIDRAMSKSYVAVQSEDIKATIKADITEIVNRGDGKQWIDGDKGLFEYPYKTLVVVFQRK</sequence>
<dbReference type="CDD" id="cd02440">
    <property type="entry name" value="AdoMet_MTases"/>
    <property type="match status" value="1"/>
</dbReference>
<dbReference type="InterPro" id="IPR029063">
    <property type="entry name" value="SAM-dependent_MTases_sf"/>
</dbReference>
<comment type="caution">
    <text evidence="5">The sequence shown here is derived from an EMBL/GenBank/DDBJ whole genome shotgun (WGS) entry which is preliminary data.</text>
</comment>
<evidence type="ECO:0000259" key="4">
    <source>
        <dbReference type="Pfam" id="PF08241"/>
    </source>
</evidence>
<organism evidence="5 6">
    <name type="scientific">Russula ochroleuca</name>
    <dbReference type="NCBI Taxonomy" id="152965"/>
    <lineage>
        <taxon>Eukaryota</taxon>
        <taxon>Fungi</taxon>
        <taxon>Dikarya</taxon>
        <taxon>Basidiomycota</taxon>
        <taxon>Agaricomycotina</taxon>
        <taxon>Agaricomycetes</taxon>
        <taxon>Russulales</taxon>
        <taxon>Russulaceae</taxon>
        <taxon>Russula</taxon>
    </lineage>
</organism>
<gene>
    <name evidence="5" type="ORF">DFH94DRAFT_750683</name>
</gene>
<keyword evidence="2 5" id="KW-0489">Methyltransferase</keyword>
<comment type="similarity">
    <text evidence="1">Belongs to the methyltransferase superfamily.</text>
</comment>
<evidence type="ECO:0000313" key="6">
    <source>
        <dbReference type="Proteomes" id="UP000759537"/>
    </source>
</evidence>
<dbReference type="InterPro" id="IPR013216">
    <property type="entry name" value="Methyltransf_11"/>
</dbReference>
<dbReference type="Gene3D" id="3.40.50.150">
    <property type="entry name" value="Vaccinia Virus protein VP39"/>
    <property type="match status" value="1"/>
</dbReference>
<dbReference type="PANTHER" id="PTHR44942">
    <property type="entry name" value="METHYLTRANSF_11 DOMAIN-CONTAINING PROTEIN"/>
    <property type="match status" value="1"/>
</dbReference>
<dbReference type="Pfam" id="PF08241">
    <property type="entry name" value="Methyltransf_11"/>
    <property type="match status" value="1"/>
</dbReference>
<protein>
    <submittedName>
        <fullName evidence="5">S-adenosyl-L-methionine-dependent methyltransferase</fullName>
    </submittedName>
</protein>
<evidence type="ECO:0000256" key="1">
    <source>
        <dbReference type="ARBA" id="ARBA00008361"/>
    </source>
</evidence>
<dbReference type="GO" id="GO:0008757">
    <property type="term" value="F:S-adenosylmethionine-dependent methyltransferase activity"/>
    <property type="evidence" value="ECO:0007669"/>
    <property type="project" value="InterPro"/>
</dbReference>
<dbReference type="Proteomes" id="UP000759537">
    <property type="component" value="Unassembled WGS sequence"/>
</dbReference>
<dbReference type="EMBL" id="WHVB01000011">
    <property type="protein sequence ID" value="KAF8478555.1"/>
    <property type="molecule type" value="Genomic_DNA"/>
</dbReference>
<name>A0A9P5MTY1_9AGAM</name>
<reference evidence="5" key="2">
    <citation type="journal article" date="2020" name="Nat. Commun.">
        <title>Large-scale genome sequencing of mycorrhizal fungi provides insights into the early evolution of symbiotic traits.</title>
        <authorList>
            <person name="Miyauchi S."/>
            <person name="Kiss E."/>
            <person name="Kuo A."/>
            <person name="Drula E."/>
            <person name="Kohler A."/>
            <person name="Sanchez-Garcia M."/>
            <person name="Morin E."/>
            <person name="Andreopoulos B."/>
            <person name="Barry K.W."/>
            <person name="Bonito G."/>
            <person name="Buee M."/>
            <person name="Carver A."/>
            <person name="Chen C."/>
            <person name="Cichocki N."/>
            <person name="Clum A."/>
            <person name="Culley D."/>
            <person name="Crous P.W."/>
            <person name="Fauchery L."/>
            <person name="Girlanda M."/>
            <person name="Hayes R.D."/>
            <person name="Keri Z."/>
            <person name="LaButti K."/>
            <person name="Lipzen A."/>
            <person name="Lombard V."/>
            <person name="Magnuson J."/>
            <person name="Maillard F."/>
            <person name="Murat C."/>
            <person name="Nolan M."/>
            <person name="Ohm R.A."/>
            <person name="Pangilinan J."/>
            <person name="Pereira M.F."/>
            <person name="Perotto S."/>
            <person name="Peter M."/>
            <person name="Pfister S."/>
            <person name="Riley R."/>
            <person name="Sitrit Y."/>
            <person name="Stielow J.B."/>
            <person name="Szollosi G."/>
            <person name="Zifcakova L."/>
            <person name="Stursova M."/>
            <person name="Spatafora J.W."/>
            <person name="Tedersoo L."/>
            <person name="Vaario L.M."/>
            <person name="Yamada A."/>
            <person name="Yan M."/>
            <person name="Wang P."/>
            <person name="Xu J."/>
            <person name="Bruns T."/>
            <person name="Baldrian P."/>
            <person name="Vilgalys R."/>
            <person name="Dunand C."/>
            <person name="Henrissat B."/>
            <person name="Grigoriev I.V."/>
            <person name="Hibbett D."/>
            <person name="Nagy L.G."/>
            <person name="Martin F.M."/>
        </authorList>
    </citation>
    <scope>NUCLEOTIDE SEQUENCE</scope>
    <source>
        <strain evidence="5">Prilba</strain>
    </source>
</reference>
<keyword evidence="3" id="KW-0808">Transferase</keyword>
<reference evidence="5" key="1">
    <citation type="submission" date="2019-10" db="EMBL/GenBank/DDBJ databases">
        <authorList>
            <consortium name="DOE Joint Genome Institute"/>
            <person name="Kuo A."/>
            <person name="Miyauchi S."/>
            <person name="Kiss E."/>
            <person name="Drula E."/>
            <person name="Kohler A."/>
            <person name="Sanchez-Garcia M."/>
            <person name="Andreopoulos B."/>
            <person name="Barry K.W."/>
            <person name="Bonito G."/>
            <person name="Buee M."/>
            <person name="Carver A."/>
            <person name="Chen C."/>
            <person name="Cichocki N."/>
            <person name="Clum A."/>
            <person name="Culley D."/>
            <person name="Crous P.W."/>
            <person name="Fauchery L."/>
            <person name="Girlanda M."/>
            <person name="Hayes R."/>
            <person name="Keri Z."/>
            <person name="LaButti K."/>
            <person name="Lipzen A."/>
            <person name="Lombard V."/>
            <person name="Magnuson J."/>
            <person name="Maillard F."/>
            <person name="Morin E."/>
            <person name="Murat C."/>
            <person name="Nolan M."/>
            <person name="Ohm R."/>
            <person name="Pangilinan J."/>
            <person name="Pereira M."/>
            <person name="Perotto S."/>
            <person name="Peter M."/>
            <person name="Riley R."/>
            <person name="Sitrit Y."/>
            <person name="Stielow B."/>
            <person name="Szollosi G."/>
            <person name="Zifcakova L."/>
            <person name="Stursova M."/>
            <person name="Spatafora J.W."/>
            <person name="Tedersoo L."/>
            <person name="Vaario L.-M."/>
            <person name="Yamada A."/>
            <person name="Yan M."/>
            <person name="Wang P."/>
            <person name="Xu J."/>
            <person name="Bruns T."/>
            <person name="Baldrian P."/>
            <person name="Vilgalys R."/>
            <person name="Henrissat B."/>
            <person name="Grigoriev I.V."/>
            <person name="Hibbett D."/>
            <person name="Nagy L.G."/>
            <person name="Martin F.M."/>
        </authorList>
    </citation>
    <scope>NUCLEOTIDE SEQUENCE</scope>
    <source>
        <strain evidence="5">Prilba</strain>
    </source>
</reference>
<accession>A0A9P5MTY1</accession>
<dbReference type="GO" id="GO:0032259">
    <property type="term" value="P:methylation"/>
    <property type="evidence" value="ECO:0007669"/>
    <property type="project" value="UniProtKB-KW"/>
</dbReference>
<feature type="domain" description="Methyltransferase type 11" evidence="4">
    <location>
        <begin position="51"/>
        <end position="149"/>
    </location>
</feature>
<evidence type="ECO:0000256" key="2">
    <source>
        <dbReference type="ARBA" id="ARBA00022603"/>
    </source>
</evidence>
<dbReference type="PANTHER" id="PTHR44942:SF4">
    <property type="entry name" value="METHYLTRANSFERASE TYPE 11 DOMAIN-CONTAINING PROTEIN"/>
    <property type="match status" value="1"/>
</dbReference>
<proteinExistence type="inferred from homology"/>
<dbReference type="OrthoDB" id="66144at2759"/>
<keyword evidence="6" id="KW-1185">Reference proteome</keyword>
<dbReference type="AlphaFoldDB" id="A0A9P5MTY1"/>
<evidence type="ECO:0000256" key="3">
    <source>
        <dbReference type="ARBA" id="ARBA00022679"/>
    </source>
</evidence>
<evidence type="ECO:0000313" key="5">
    <source>
        <dbReference type="EMBL" id="KAF8478555.1"/>
    </source>
</evidence>